<evidence type="ECO:0000256" key="1">
    <source>
        <dbReference type="SAM" id="Phobius"/>
    </source>
</evidence>
<feature type="transmembrane region" description="Helical" evidence="1">
    <location>
        <begin position="12"/>
        <end position="31"/>
    </location>
</feature>
<dbReference type="InterPro" id="IPR003018">
    <property type="entry name" value="GAF"/>
</dbReference>
<dbReference type="SUPFAM" id="SSF103190">
    <property type="entry name" value="Sensory domain-like"/>
    <property type="match status" value="1"/>
</dbReference>
<feature type="domain" description="HAMP" evidence="2">
    <location>
        <begin position="373"/>
        <end position="427"/>
    </location>
</feature>
<dbReference type="Gene3D" id="3.30.450.40">
    <property type="match status" value="1"/>
</dbReference>
<accession>A0A494XZK4</accession>
<dbReference type="Gene3D" id="1.10.3210.10">
    <property type="entry name" value="Hypothetical protein af1432"/>
    <property type="match status" value="2"/>
</dbReference>
<dbReference type="InterPro" id="IPR052020">
    <property type="entry name" value="Cyclic_di-GMP/3'3'-cGAMP_PDE"/>
</dbReference>
<dbReference type="PROSITE" id="PS51832">
    <property type="entry name" value="HD_GYP"/>
    <property type="match status" value="1"/>
</dbReference>
<sequence length="983" mass="109648">MTRYRHLPFQLHVSLLTAVVVLFVGGLISALDFNHLRARLEADSVNQARGMSRETTDRIQKTLGPAEVAVKMIAHSKLSEAWTLDDRMAFAGMLHEILTSAPDIRSLYVGYDNGDIFMVLAMRNDTQRAAMQAPPGTQFVVHNVSHDESADNNTLIYIDKDFHIISTVDNSDVAAHYDPRKRPWYQQARQAKRFVRTEPYRFFSVPEIGTTLAITSADGRAVAACDISLDSLQQMLVAQQTLPGRVLALVDPNGNVLTSNLAGFASMGRAPDGTPRAMSASDMQRAPILEHLIETLRSAGMREWIRNVTDQNGTAWYTSVSRLTIDEADPLFMVSAIRSGELMQAAVHAQIVDVLITLAILVLSLPVIWVLAGSVAKPLKELTAQADTMRRFDPNPSQHVLRSRISELDRLAVQMAAMKRTIRRFLGTIRAVAGEPEFEPLVRVLLTEILAEAHADAGVLYLTDHDGEQLLPTSALDARTGETVAGLSSLVIADAPVLIRSALADNVPRTGQLSNADILQTGYAEFMLGAGHAAVVPLVNRQKLLVGVFVLLHSRPLEQMQMSFISELTSLFVSAIETRELIKSQRELFDSFIQLIAKAIDAKSPYTGGHCNRVPELMRMLAQAACDTHDGPWKDFSLNALQWEELHVAAWLHDCGKITTPEYVVDKATKLETLYDRIHEIRMRFEVLKCHAEIDCLKSIEAGVDRAAAEAKRDASLRELDEEFAFIAQCNEGGESMDAADAARLARIAERTWVRTLDDRLGVSYDERQRKEREPAVPLPAREKLLADKVEHRFVRNASSDLIGAPDNPWGFRIKMPELLYNRGELHNLSVSRGTLSEEERFKINEHILQTIVMLSQLPFPRHMRNIPEIAGGHHERMDGAGYPMGLKREQMSPLARMMAIVDIFEALTAGDRPYKKGKTLSESIRIMARMKDGHHIDPDVFELFLRSGVYRDYASRFMDVEQIDDVDIAQYLEAAPDPELVA</sequence>
<dbReference type="InterPro" id="IPR029151">
    <property type="entry name" value="Sensor-like_sf"/>
</dbReference>
<dbReference type="RefSeq" id="WP_121087616.1">
    <property type="nucleotide sequence ID" value="NZ_RBZU01000006.1"/>
</dbReference>
<evidence type="ECO:0000313" key="4">
    <source>
        <dbReference type="EMBL" id="RKP53541.1"/>
    </source>
</evidence>
<dbReference type="InterPro" id="IPR003660">
    <property type="entry name" value="HAMP_dom"/>
</dbReference>
<dbReference type="Proteomes" id="UP000270342">
    <property type="component" value="Unassembled WGS sequence"/>
</dbReference>
<evidence type="ECO:0000259" key="2">
    <source>
        <dbReference type="PROSITE" id="PS50885"/>
    </source>
</evidence>
<dbReference type="Gene3D" id="6.10.340.10">
    <property type="match status" value="1"/>
</dbReference>
<dbReference type="EMBL" id="RBZU01000006">
    <property type="protein sequence ID" value="RKP53541.1"/>
    <property type="molecule type" value="Genomic_DNA"/>
</dbReference>
<dbReference type="Pfam" id="PF13487">
    <property type="entry name" value="HD_5"/>
    <property type="match status" value="1"/>
</dbReference>
<dbReference type="GO" id="GO:0016020">
    <property type="term" value="C:membrane"/>
    <property type="evidence" value="ECO:0007669"/>
    <property type="project" value="InterPro"/>
</dbReference>
<keyword evidence="1" id="KW-0812">Transmembrane</keyword>
<dbReference type="SMART" id="SM00471">
    <property type="entry name" value="HDc"/>
    <property type="match status" value="1"/>
</dbReference>
<dbReference type="Gene3D" id="3.30.450.20">
    <property type="entry name" value="PAS domain"/>
    <property type="match status" value="1"/>
</dbReference>
<dbReference type="SUPFAM" id="SSF109604">
    <property type="entry name" value="HD-domain/PDEase-like"/>
    <property type="match status" value="2"/>
</dbReference>
<keyword evidence="1" id="KW-1133">Transmembrane helix</keyword>
<keyword evidence="5" id="KW-1185">Reference proteome</keyword>
<keyword evidence="1" id="KW-0472">Membrane</keyword>
<evidence type="ECO:0000313" key="5">
    <source>
        <dbReference type="Proteomes" id="UP000270342"/>
    </source>
</evidence>
<dbReference type="SUPFAM" id="SSF55781">
    <property type="entry name" value="GAF domain-like"/>
    <property type="match status" value="1"/>
</dbReference>
<dbReference type="PROSITE" id="PS50885">
    <property type="entry name" value="HAMP"/>
    <property type="match status" value="1"/>
</dbReference>
<dbReference type="AlphaFoldDB" id="A0A494XZK4"/>
<dbReference type="OrthoDB" id="9774747at2"/>
<name>A0A494XZK4_9BURK</name>
<dbReference type="PANTHER" id="PTHR45228">
    <property type="entry name" value="CYCLIC DI-GMP PHOSPHODIESTERASE TM_0186-RELATED"/>
    <property type="match status" value="1"/>
</dbReference>
<dbReference type="SMART" id="SM00065">
    <property type="entry name" value="GAF"/>
    <property type="match status" value="1"/>
</dbReference>
<organism evidence="4 5">
    <name type="scientific">Pararobbsia silviterrae</name>
    <dbReference type="NCBI Taxonomy" id="1792498"/>
    <lineage>
        <taxon>Bacteria</taxon>
        <taxon>Pseudomonadati</taxon>
        <taxon>Pseudomonadota</taxon>
        <taxon>Betaproteobacteria</taxon>
        <taxon>Burkholderiales</taxon>
        <taxon>Burkholderiaceae</taxon>
        <taxon>Pararobbsia</taxon>
    </lineage>
</organism>
<protein>
    <submittedName>
        <fullName evidence="4">HAMP domain-containing protein</fullName>
    </submittedName>
</protein>
<comment type="caution">
    <text evidence="4">The sequence shown here is derived from an EMBL/GenBank/DDBJ whole genome shotgun (WGS) entry which is preliminary data.</text>
</comment>
<evidence type="ECO:0000259" key="3">
    <source>
        <dbReference type="PROSITE" id="PS51832"/>
    </source>
</evidence>
<dbReference type="CDD" id="cd00077">
    <property type="entry name" value="HDc"/>
    <property type="match status" value="1"/>
</dbReference>
<dbReference type="InterPro" id="IPR037522">
    <property type="entry name" value="HD_GYP_dom"/>
</dbReference>
<dbReference type="InterPro" id="IPR029016">
    <property type="entry name" value="GAF-like_dom_sf"/>
</dbReference>
<dbReference type="InterPro" id="IPR003607">
    <property type="entry name" value="HD/PDEase_dom"/>
</dbReference>
<reference evidence="4 5" key="1">
    <citation type="submission" date="2018-10" db="EMBL/GenBank/DDBJ databases">
        <title>Robbsia sp. DHC34, isolated from soil.</title>
        <authorList>
            <person name="Gao Z.-H."/>
            <person name="Qiu L.-H."/>
        </authorList>
    </citation>
    <scope>NUCLEOTIDE SEQUENCE [LARGE SCALE GENOMIC DNA]</scope>
    <source>
        <strain evidence="4 5">DHC34</strain>
    </source>
</reference>
<proteinExistence type="predicted"/>
<dbReference type="GO" id="GO:0007165">
    <property type="term" value="P:signal transduction"/>
    <property type="evidence" value="ECO:0007669"/>
    <property type="project" value="InterPro"/>
</dbReference>
<dbReference type="CDD" id="cd12913">
    <property type="entry name" value="PDC1_MCP_like"/>
    <property type="match status" value="1"/>
</dbReference>
<dbReference type="PANTHER" id="PTHR45228:SF5">
    <property type="entry name" value="CYCLIC DI-GMP PHOSPHODIESTERASE VC_1348-RELATED"/>
    <property type="match status" value="1"/>
</dbReference>
<feature type="domain" description="HD-GYP" evidence="3">
    <location>
        <begin position="750"/>
        <end position="960"/>
    </location>
</feature>
<gene>
    <name evidence="4" type="ORF">D7S86_14750</name>
</gene>
<dbReference type="GO" id="GO:0008081">
    <property type="term" value="F:phosphoric diester hydrolase activity"/>
    <property type="evidence" value="ECO:0007669"/>
    <property type="project" value="UniProtKB-ARBA"/>
</dbReference>